<evidence type="ECO:0000256" key="1">
    <source>
        <dbReference type="SAM" id="MobiDB-lite"/>
    </source>
</evidence>
<gene>
    <name evidence="2" type="ORF">FHP91_12005</name>
</gene>
<keyword evidence="3" id="KW-1185">Reference proteome</keyword>
<proteinExistence type="predicted"/>
<protein>
    <submittedName>
        <fullName evidence="2">Uncharacterized protein</fullName>
    </submittedName>
</protein>
<dbReference type="AlphaFoldDB" id="A0A557QSP1"/>
<sequence>MDIDRASLPLRLTIFENENPDLFRTLSALPPGRIARRTALMRLLELGVRASRGEVVPSEAAVTEKALAPAASGPSPGVPAPAQNALPTPFPDVQIDEADLMEVFS</sequence>
<dbReference type="RefSeq" id="WP_144309836.1">
    <property type="nucleotide sequence ID" value="NZ_VMNK01000010.1"/>
</dbReference>
<evidence type="ECO:0000313" key="3">
    <source>
        <dbReference type="Proteomes" id="UP000319502"/>
    </source>
</evidence>
<dbReference type="EMBL" id="VMNK01000010">
    <property type="protein sequence ID" value="TVO55927.1"/>
    <property type="molecule type" value="Genomic_DNA"/>
</dbReference>
<organism evidence="2 3">
    <name type="scientific">Denitromonas halophila</name>
    <dbReference type="NCBI Taxonomy" id="1629404"/>
    <lineage>
        <taxon>Bacteria</taxon>
        <taxon>Pseudomonadati</taxon>
        <taxon>Pseudomonadota</taxon>
        <taxon>Betaproteobacteria</taxon>
        <taxon>Rhodocyclales</taxon>
        <taxon>Zoogloeaceae</taxon>
        <taxon>Denitromonas</taxon>
    </lineage>
</organism>
<dbReference type="Proteomes" id="UP000319502">
    <property type="component" value="Unassembled WGS sequence"/>
</dbReference>
<feature type="region of interest" description="Disordered" evidence="1">
    <location>
        <begin position="69"/>
        <end position="89"/>
    </location>
</feature>
<accession>A0A557QSP1</accession>
<comment type="caution">
    <text evidence="2">The sequence shown here is derived from an EMBL/GenBank/DDBJ whole genome shotgun (WGS) entry which is preliminary data.</text>
</comment>
<reference evidence="2 3" key="1">
    <citation type="submission" date="2019-07" db="EMBL/GenBank/DDBJ databases">
        <title>The pathways for chlorine oxyanion respiration interact through the shared metabolite chlorate.</title>
        <authorList>
            <person name="Barnum T.P."/>
            <person name="Cheng Y."/>
            <person name="Hill K.A."/>
            <person name="Lucas L.N."/>
            <person name="Carlson H.K."/>
            <person name="Coates J.D."/>
        </authorList>
    </citation>
    <scope>NUCLEOTIDE SEQUENCE [LARGE SCALE GENOMIC DNA]</scope>
    <source>
        <strain evidence="2 3">SFB-3</strain>
    </source>
</reference>
<evidence type="ECO:0000313" key="2">
    <source>
        <dbReference type="EMBL" id="TVO55927.1"/>
    </source>
</evidence>
<name>A0A557QSP1_9RHOO</name>